<name>A0A923I3U9_9FIRM</name>
<proteinExistence type="predicted"/>
<gene>
    <name evidence="1" type="ORF">GH810_14150</name>
</gene>
<dbReference type="Proteomes" id="UP000616595">
    <property type="component" value="Unassembled WGS sequence"/>
</dbReference>
<evidence type="ECO:0000313" key="1">
    <source>
        <dbReference type="EMBL" id="MBC3889453.1"/>
    </source>
</evidence>
<dbReference type="AlphaFoldDB" id="A0A923I3U9"/>
<reference evidence="1" key="1">
    <citation type="submission" date="2019-10" db="EMBL/GenBank/DDBJ databases">
        <authorList>
            <person name="Ross D.E."/>
            <person name="Gulliver D."/>
        </authorList>
    </citation>
    <scope>NUCLEOTIDE SEQUENCE</scope>
    <source>
        <strain evidence="1">DER-2019</strain>
    </source>
</reference>
<dbReference type="RefSeq" id="WP_170254030.1">
    <property type="nucleotide sequence ID" value="NZ_RXYA01000018.1"/>
</dbReference>
<comment type="caution">
    <text evidence="1">The sequence shown here is derived from an EMBL/GenBank/DDBJ whole genome shotgun (WGS) entry which is preliminary data.</text>
</comment>
<accession>A0A923I3U9</accession>
<reference evidence="1" key="2">
    <citation type="submission" date="2020-10" db="EMBL/GenBank/DDBJ databases">
        <title>Comparative genomics of the Acetobacterium genus.</title>
        <authorList>
            <person name="Marshall C."/>
            <person name="May H."/>
            <person name="Norman S."/>
        </authorList>
    </citation>
    <scope>NUCLEOTIDE SEQUENCE</scope>
    <source>
        <strain evidence="1">DER-2019</strain>
    </source>
</reference>
<sequence length="53" mass="6189">MDSNNEKKCSQLACSFNENGRCPDMDVLRNPWRQTGCIFFTNKNVRTDEMNND</sequence>
<keyword evidence="2" id="KW-1185">Reference proteome</keyword>
<dbReference type="EMBL" id="WJBD01000019">
    <property type="protein sequence ID" value="MBC3889453.1"/>
    <property type="molecule type" value="Genomic_DNA"/>
</dbReference>
<organism evidence="1 2">
    <name type="scientific">Acetobacterium paludosum</name>
    <dbReference type="NCBI Taxonomy" id="52693"/>
    <lineage>
        <taxon>Bacteria</taxon>
        <taxon>Bacillati</taxon>
        <taxon>Bacillota</taxon>
        <taxon>Clostridia</taxon>
        <taxon>Eubacteriales</taxon>
        <taxon>Eubacteriaceae</taxon>
        <taxon>Acetobacterium</taxon>
    </lineage>
</organism>
<evidence type="ECO:0000313" key="2">
    <source>
        <dbReference type="Proteomes" id="UP000616595"/>
    </source>
</evidence>
<protein>
    <submittedName>
        <fullName evidence="1">Uncharacterized protein</fullName>
    </submittedName>
</protein>